<gene>
    <name evidence="3" type="ORF">B1B_03304</name>
</gene>
<evidence type="ECO:0000259" key="1">
    <source>
        <dbReference type="Pfam" id="PF01571"/>
    </source>
</evidence>
<dbReference type="SUPFAM" id="SSF101790">
    <property type="entry name" value="Aminomethyltransferase beta-barrel domain"/>
    <property type="match status" value="1"/>
</dbReference>
<dbReference type="EMBL" id="AUZY01002026">
    <property type="protein sequence ID" value="EQD73278.1"/>
    <property type="molecule type" value="Genomic_DNA"/>
</dbReference>
<reference evidence="3" key="2">
    <citation type="journal article" date="2014" name="ISME J.">
        <title>Microbial stratification in low pH oxic and suboxic macroscopic growths along an acid mine drainage.</title>
        <authorList>
            <person name="Mendez-Garcia C."/>
            <person name="Mesa V."/>
            <person name="Sprenger R.R."/>
            <person name="Richter M."/>
            <person name="Diez M.S."/>
            <person name="Solano J."/>
            <person name="Bargiela R."/>
            <person name="Golyshina O.V."/>
            <person name="Manteca A."/>
            <person name="Ramos J.L."/>
            <person name="Gallego J.R."/>
            <person name="Llorente I."/>
            <person name="Martins Dos Santos V.A."/>
            <person name="Jensen O.N."/>
            <person name="Pelaez A.I."/>
            <person name="Sanchez J."/>
            <person name="Ferrer M."/>
        </authorList>
    </citation>
    <scope>NUCLEOTIDE SEQUENCE</scope>
</reference>
<dbReference type="Gene3D" id="2.40.30.110">
    <property type="entry name" value="Aminomethyltransferase beta-barrel domains"/>
    <property type="match status" value="1"/>
</dbReference>
<sequence>RLVAAGATPAGLGARDTLRLEKGYLLSGQEFHRDRTPIEAGQERFVEFDHPFFGRTVLEEQVVAADGERLVGLVVDGAGAVPRHGTPVRHGDQPAGVVTSGGLSPSLGYRIALAYLPRALTEPGTELTLELRGRAVPAKVVRLPFLKGPAAPKA</sequence>
<dbReference type="InterPro" id="IPR006222">
    <property type="entry name" value="GCVT_N"/>
</dbReference>
<comment type="caution">
    <text evidence="3">The sequence shown here is derived from an EMBL/GenBank/DDBJ whole genome shotgun (WGS) entry which is preliminary data.</text>
</comment>
<dbReference type="Gene3D" id="4.10.1250.10">
    <property type="entry name" value="Aminomethyltransferase fragment"/>
    <property type="match status" value="1"/>
</dbReference>
<evidence type="ECO:0000313" key="3">
    <source>
        <dbReference type="EMBL" id="EQD73278.1"/>
    </source>
</evidence>
<dbReference type="AlphaFoldDB" id="T1BXA6"/>
<dbReference type="Pfam" id="PF01571">
    <property type="entry name" value="GCV_T"/>
    <property type="match status" value="1"/>
</dbReference>
<dbReference type="PANTHER" id="PTHR43757">
    <property type="entry name" value="AMINOMETHYLTRANSFERASE"/>
    <property type="match status" value="1"/>
</dbReference>
<dbReference type="PANTHER" id="PTHR43757:SF2">
    <property type="entry name" value="AMINOMETHYLTRANSFERASE, MITOCHONDRIAL"/>
    <property type="match status" value="1"/>
</dbReference>
<organism evidence="3">
    <name type="scientific">mine drainage metagenome</name>
    <dbReference type="NCBI Taxonomy" id="410659"/>
    <lineage>
        <taxon>unclassified sequences</taxon>
        <taxon>metagenomes</taxon>
        <taxon>ecological metagenomes</taxon>
    </lineage>
</organism>
<dbReference type="SUPFAM" id="SSF103025">
    <property type="entry name" value="Folate-binding domain"/>
    <property type="match status" value="1"/>
</dbReference>
<dbReference type="InterPro" id="IPR029043">
    <property type="entry name" value="GcvT/YgfZ_C"/>
</dbReference>
<dbReference type="InterPro" id="IPR013977">
    <property type="entry name" value="GcvT_C"/>
</dbReference>
<reference evidence="3" key="1">
    <citation type="submission" date="2013-08" db="EMBL/GenBank/DDBJ databases">
        <authorList>
            <person name="Mendez C."/>
            <person name="Richter M."/>
            <person name="Ferrer M."/>
            <person name="Sanchez J."/>
        </authorList>
    </citation>
    <scope>NUCLEOTIDE SEQUENCE</scope>
</reference>
<dbReference type="Pfam" id="PF08669">
    <property type="entry name" value="GCV_T_C"/>
    <property type="match status" value="1"/>
</dbReference>
<feature type="domain" description="Aminomethyltransferase C-terminal" evidence="2">
    <location>
        <begin position="69"/>
        <end position="147"/>
    </location>
</feature>
<evidence type="ECO:0000259" key="2">
    <source>
        <dbReference type="Pfam" id="PF08669"/>
    </source>
</evidence>
<name>T1BXA6_9ZZZZ</name>
<dbReference type="Gene3D" id="3.30.1360.120">
    <property type="entry name" value="Probable tRNA modification gtpase trme, domain 1"/>
    <property type="match status" value="1"/>
</dbReference>
<feature type="non-terminal residue" evidence="3">
    <location>
        <position position="1"/>
    </location>
</feature>
<dbReference type="InterPro" id="IPR027266">
    <property type="entry name" value="TrmE/GcvT-like"/>
</dbReference>
<protein>
    <submittedName>
        <fullName evidence="3">Glycine cleavage system T protein</fullName>
    </submittedName>
</protein>
<feature type="domain" description="GCVT N-terminal" evidence="1">
    <location>
        <begin position="5"/>
        <end position="49"/>
    </location>
</feature>
<dbReference type="InterPro" id="IPR028896">
    <property type="entry name" value="GcvT/YgfZ/DmdA"/>
</dbReference>
<proteinExistence type="predicted"/>
<accession>T1BXA6</accession>
<dbReference type="GO" id="GO:0005829">
    <property type="term" value="C:cytosol"/>
    <property type="evidence" value="ECO:0007669"/>
    <property type="project" value="TreeGrafter"/>
</dbReference>